<gene>
    <name evidence="1" type="ORF">I5M32_16275</name>
</gene>
<evidence type="ECO:0000313" key="2">
    <source>
        <dbReference type="Proteomes" id="UP000660024"/>
    </source>
</evidence>
<protein>
    <submittedName>
        <fullName evidence="1">Uncharacterized protein</fullName>
    </submittedName>
</protein>
<dbReference type="EMBL" id="JAEHFY010000040">
    <property type="protein sequence ID" value="MBK0384524.1"/>
    <property type="molecule type" value="Genomic_DNA"/>
</dbReference>
<sequence length="45" mass="4773">MADSGLSKFYAFLFTLVRAENGSANNAISAQIFKPLPVIATQLGV</sequence>
<proteinExistence type="predicted"/>
<accession>A0ABS1BNQ6</accession>
<dbReference type="Proteomes" id="UP000660024">
    <property type="component" value="Unassembled WGS sequence"/>
</dbReference>
<organism evidence="1 2">
    <name type="scientific">Pedobacter segetis</name>
    <dbReference type="NCBI Taxonomy" id="2793069"/>
    <lineage>
        <taxon>Bacteria</taxon>
        <taxon>Pseudomonadati</taxon>
        <taxon>Bacteroidota</taxon>
        <taxon>Sphingobacteriia</taxon>
        <taxon>Sphingobacteriales</taxon>
        <taxon>Sphingobacteriaceae</taxon>
        <taxon>Pedobacter</taxon>
    </lineage>
</organism>
<name>A0ABS1BNQ6_9SPHI</name>
<reference evidence="1 2" key="1">
    <citation type="submission" date="2020-12" db="EMBL/GenBank/DDBJ databases">
        <title>Bacterial novel species Pedobacter sp. SD-b isolated from soil.</title>
        <authorList>
            <person name="Jung H.-Y."/>
        </authorList>
    </citation>
    <scope>NUCLEOTIDE SEQUENCE [LARGE SCALE GENOMIC DNA]</scope>
    <source>
        <strain evidence="1 2">SD-b</strain>
    </source>
</reference>
<comment type="caution">
    <text evidence="1">The sequence shown here is derived from an EMBL/GenBank/DDBJ whole genome shotgun (WGS) entry which is preliminary data.</text>
</comment>
<evidence type="ECO:0000313" key="1">
    <source>
        <dbReference type="EMBL" id="MBK0384524.1"/>
    </source>
</evidence>
<keyword evidence="2" id="KW-1185">Reference proteome</keyword>